<gene>
    <name evidence="7" type="ORF">DFQ27_002889</name>
</gene>
<dbReference type="InterPro" id="IPR015883">
    <property type="entry name" value="Glyco_hydro_20_cat"/>
</dbReference>
<name>A0A9P6PEV2_9FUNG</name>
<dbReference type="Pfam" id="PF00728">
    <property type="entry name" value="Glyco_hydro_20"/>
    <property type="match status" value="1"/>
</dbReference>
<keyword evidence="5" id="KW-0378">Hydrolase</keyword>
<dbReference type="PRINTS" id="PR00738">
    <property type="entry name" value="GLHYDRLASE20"/>
</dbReference>
<accession>A0A9P6PEV2</accession>
<protein>
    <recommendedName>
        <fullName evidence="3">beta-N-acetylhexosaminidase</fullName>
        <ecNumber evidence="3">3.2.1.52</ecNumber>
    </recommendedName>
</protein>
<dbReference type="Proteomes" id="UP000807716">
    <property type="component" value="Unassembled WGS sequence"/>
</dbReference>
<dbReference type="EC" id="3.2.1.52" evidence="3"/>
<feature type="non-terminal residue" evidence="7">
    <location>
        <position position="179"/>
    </location>
</feature>
<evidence type="ECO:0000259" key="6">
    <source>
        <dbReference type="Pfam" id="PF00728"/>
    </source>
</evidence>
<comment type="caution">
    <text evidence="7">The sequence shown here is derived from an EMBL/GenBank/DDBJ whole genome shotgun (WGS) entry which is preliminary data.</text>
</comment>
<evidence type="ECO:0000313" key="7">
    <source>
        <dbReference type="EMBL" id="KAG0246674.1"/>
    </source>
</evidence>
<reference evidence="7" key="1">
    <citation type="journal article" date="2020" name="Fungal Divers.">
        <title>Resolving the Mortierellaceae phylogeny through synthesis of multi-gene phylogenetics and phylogenomics.</title>
        <authorList>
            <person name="Vandepol N."/>
            <person name="Liber J."/>
            <person name="Desiro A."/>
            <person name="Na H."/>
            <person name="Kennedy M."/>
            <person name="Barry K."/>
            <person name="Grigoriev I.V."/>
            <person name="Miller A.N."/>
            <person name="O'Donnell K."/>
            <person name="Stajich J.E."/>
            <person name="Bonito G."/>
        </authorList>
    </citation>
    <scope>NUCLEOTIDE SEQUENCE</scope>
    <source>
        <strain evidence="7">BC1065</strain>
    </source>
</reference>
<dbReference type="GO" id="GO:0016020">
    <property type="term" value="C:membrane"/>
    <property type="evidence" value="ECO:0007669"/>
    <property type="project" value="TreeGrafter"/>
</dbReference>
<comment type="catalytic activity">
    <reaction evidence="1">
        <text>Hydrolysis of terminal non-reducing N-acetyl-D-hexosamine residues in N-acetyl-beta-D-hexosaminides.</text>
        <dbReference type="EC" id="3.2.1.52"/>
    </reaction>
</comment>
<evidence type="ECO:0000256" key="1">
    <source>
        <dbReference type="ARBA" id="ARBA00001231"/>
    </source>
</evidence>
<feature type="domain" description="Glycoside hydrolase family 20 catalytic" evidence="6">
    <location>
        <begin position="2"/>
        <end position="132"/>
    </location>
</feature>
<proteinExistence type="inferred from homology"/>
<evidence type="ECO:0000256" key="4">
    <source>
        <dbReference type="ARBA" id="ARBA00022729"/>
    </source>
</evidence>
<dbReference type="GO" id="GO:0030203">
    <property type="term" value="P:glycosaminoglycan metabolic process"/>
    <property type="evidence" value="ECO:0007669"/>
    <property type="project" value="TreeGrafter"/>
</dbReference>
<keyword evidence="4" id="KW-0732">Signal</keyword>
<dbReference type="GO" id="GO:0005975">
    <property type="term" value="P:carbohydrate metabolic process"/>
    <property type="evidence" value="ECO:0007669"/>
    <property type="project" value="InterPro"/>
</dbReference>
<dbReference type="PANTHER" id="PTHR22600">
    <property type="entry name" value="BETA-HEXOSAMINIDASE"/>
    <property type="match status" value="1"/>
</dbReference>
<evidence type="ECO:0000256" key="5">
    <source>
        <dbReference type="ARBA" id="ARBA00022801"/>
    </source>
</evidence>
<dbReference type="InterPro" id="IPR017853">
    <property type="entry name" value="GH"/>
</dbReference>
<feature type="non-terminal residue" evidence="7">
    <location>
        <position position="1"/>
    </location>
</feature>
<dbReference type="SUPFAM" id="SSF51445">
    <property type="entry name" value="(Trans)glycosidases"/>
    <property type="match status" value="1"/>
</dbReference>
<comment type="similarity">
    <text evidence="2">Belongs to the glycosyl hydrolase 20 family.</text>
</comment>
<dbReference type="PANTHER" id="PTHR22600:SF26">
    <property type="entry name" value="BETA-N-ACETYLHEXOSAMINIDASE"/>
    <property type="match status" value="1"/>
</dbReference>
<organism evidence="7 8">
    <name type="scientific">Actinomortierella ambigua</name>
    <dbReference type="NCBI Taxonomy" id="1343610"/>
    <lineage>
        <taxon>Eukaryota</taxon>
        <taxon>Fungi</taxon>
        <taxon>Fungi incertae sedis</taxon>
        <taxon>Mucoromycota</taxon>
        <taxon>Mortierellomycotina</taxon>
        <taxon>Mortierellomycetes</taxon>
        <taxon>Mortierellales</taxon>
        <taxon>Mortierellaceae</taxon>
        <taxon>Actinomortierella</taxon>
    </lineage>
</organism>
<dbReference type="AlphaFoldDB" id="A0A9P6PEV2"/>
<dbReference type="InterPro" id="IPR025705">
    <property type="entry name" value="Beta_hexosaminidase_sua/sub"/>
</dbReference>
<dbReference type="GO" id="GO:0016231">
    <property type="term" value="F:beta-N-acetylglucosaminidase activity"/>
    <property type="evidence" value="ECO:0007669"/>
    <property type="project" value="TreeGrafter"/>
</dbReference>
<dbReference type="OrthoDB" id="428480at2759"/>
<dbReference type="Gene3D" id="3.20.20.80">
    <property type="entry name" value="Glycosidases"/>
    <property type="match status" value="1"/>
</dbReference>
<keyword evidence="8" id="KW-1185">Reference proteome</keyword>
<sequence length="179" mass="19823">LLAEKGYDIVVTSADFFYLDCGHGGYVTNDGRYNEQSKPPIPKNIADAMKDYKGPYSLTTQNYGGPGASWCSPYKSWQRIYGYDFTRGLNATEAKKVIGGEAAMWSETTDETNLDNKVWPRAAALAELLWSGNTHTQNDPSIGGVVGKKRVTELSSRIFEFRERLVARGINASPLVPKF</sequence>
<dbReference type="EMBL" id="JAAAJB010002117">
    <property type="protein sequence ID" value="KAG0246674.1"/>
    <property type="molecule type" value="Genomic_DNA"/>
</dbReference>
<evidence type="ECO:0000256" key="2">
    <source>
        <dbReference type="ARBA" id="ARBA00006285"/>
    </source>
</evidence>
<evidence type="ECO:0000256" key="3">
    <source>
        <dbReference type="ARBA" id="ARBA00012663"/>
    </source>
</evidence>
<evidence type="ECO:0000313" key="8">
    <source>
        <dbReference type="Proteomes" id="UP000807716"/>
    </source>
</evidence>